<dbReference type="InterPro" id="IPR001179">
    <property type="entry name" value="PPIase_FKBP_dom"/>
</dbReference>
<dbReference type="InterPro" id="IPR027304">
    <property type="entry name" value="Trigger_fact/SurA_dom_sf"/>
</dbReference>
<keyword evidence="8" id="KW-0132">Cell division</keyword>
<dbReference type="PIRSF" id="PIRSF003095">
    <property type="entry name" value="Trigger_factor"/>
    <property type="match status" value="1"/>
</dbReference>
<dbReference type="FunFam" id="3.10.50.40:FF:000001">
    <property type="entry name" value="Trigger factor"/>
    <property type="match status" value="1"/>
</dbReference>
<sequence>MEITVEKLDDINMIISGTVANEVTEAKVARLKAEDESKAENADTAEVIDTALDNMDVDKFQRDAEGEMLKEFIEAGMKEANVAIDDILGQPGFRKYEQREEGIYLEVEIATSPVVDTSVDYSDIIPVYERPMASLDDVQIKLEEIAEQQAILKAIEMPRAVENNDMTVIDFEGFLDAVAFEGGSGEKFSLKVGSNSFIPGFEAQMIGMEYGEEKTISVTFPEEYESEDLAGKEVQFKVTLHEIQEKKIMEINDALAQRILGDEKAELETLKTNLAQKIVSQELSNLYNEVLKPKLIQGLISKFDFTLPNNVVEQEIDAKVNDKAQRMGREEYALYKDDKEKFQELRNSVRQEAQDSIKSALIVDAIATEKGILADEQEVMSALYYQAMMTGQDAEELVKYYKDNNLMTSAKMGLTEDKLFGQMLGFDK</sequence>
<dbReference type="EC" id="5.2.1.8" evidence="3"/>
<keyword evidence="4" id="KW-0697">Rotamase</keyword>
<dbReference type="Pfam" id="PF05698">
    <property type="entry name" value="Trigger_C"/>
    <property type="match status" value="1"/>
</dbReference>
<dbReference type="SUPFAM" id="SSF109998">
    <property type="entry name" value="Triger factor/SurA peptide-binding domain-like"/>
    <property type="match status" value="1"/>
</dbReference>
<dbReference type="InterPro" id="IPR046357">
    <property type="entry name" value="PPIase_dom_sf"/>
</dbReference>
<evidence type="ECO:0000256" key="1">
    <source>
        <dbReference type="ARBA" id="ARBA00000971"/>
    </source>
</evidence>
<evidence type="ECO:0000313" key="8">
    <source>
        <dbReference type="EMBL" id="SFV60983.1"/>
    </source>
</evidence>
<name>A0A1W1C5I4_9ZZZZ</name>
<evidence type="ECO:0000259" key="7">
    <source>
        <dbReference type="PROSITE" id="PS50059"/>
    </source>
</evidence>
<dbReference type="GO" id="GO:0015031">
    <property type="term" value="P:protein transport"/>
    <property type="evidence" value="ECO:0007669"/>
    <property type="project" value="InterPro"/>
</dbReference>
<dbReference type="AlphaFoldDB" id="A0A1W1C5I4"/>
<dbReference type="EMBL" id="FPHM01000066">
    <property type="protein sequence ID" value="SFV60983.1"/>
    <property type="molecule type" value="Genomic_DNA"/>
</dbReference>
<gene>
    <name evidence="8" type="ORF">MNB_SV-13-1373</name>
</gene>
<evidence type="ECO:0000256" key="3">
    <source>
        <dbReference type="ARBA" id="ARBA00013194"/>
    </source>
</evidence>
<dbReference type="GO" id="GO:0003755">
    <property type="term" value="F:peptidyl-prolyl cis-trans isomerase activity"/>
    <property type="evidence" value="ECO:0007669"/>
    <property type="project" value="UniProtKB-KW"/>
</dbReference>
<feature type="domain" description="PPIase FKBP-type" evidence="7">
    <location>
        <begin position="164"/>
        <end position="224"/>
    </location>
</feature>
<dbReference type="HAMAP" id="MF_00303">
    <property type="entry name" value="Trigger_factor_Tig"/>
    <property type="match status" value="1"/>
</dbReference>
<evidence type="ECO:0000256" key="6">
    <source>
        <dbReference type="ARBA" id="ARBA00023235"/>
    </source>
</evidence>
<reference evidence="8" key="1">
    <citation type="submission" date="2016-10" db="EMBL/GenBank/DDBJ databases">
        <authorList>
            <person name="de Groot N.N."/>
        </authorList>
    </citation>
    <scope>NUCLEOTIDE SEQUENCE</scope>
</reference>
<dbReference type="InterPro" id="IPR037041">
    <property type="entry name" value="Trigger_fac_C_sf"/>
</dbReference>
<dbReference type="GO" id="GO:0051301">
    <property type="term" value="P:cell division"/>
    <property type="evidence" value="ECO:0007669"/>
    <property type="project" value="UniProtKB-KW"/>
</dbReference>
<comment type="similarity">
    <text evidence="2">Belongs to the FKBP-type PPIase family. Tig subfamily.</text>
</comment>
<evidence type="ECO:0000256" key="2">
    <source>
        <dbReference type="ARBA" id="ARBA00005464"/>
    </source>
</evidence>
<dbReference type="SUPFAM" id="SSF54534">
    <property type="entry name" value="FKBP-like"/>
    <property type="match status" value="1"/>
</dbReference>
<dbReference type="InterPro" id="IPR005215">
    <property type="entry name" value="Trig_fac"/>
</dbReference>
<comment type="catalytic activity">
    <reaction evidence="1">
        <text>[protein]-peptidylproline (omega=180) = [protein]-peptidylproline (omega=0)</text>
        <dbReference type="Rhea" id="RHEA:16237"/>
        <dbReference type="Rhea" id="RHEA-COMP:10747"/>
        <dbReference type="Rhea" id="RHEA-COMP:10748"/>
        <dbReference type="ChEBI" id="CHEBI:83833"/>
        <dbReference type="ChEBI" id="CHEBI:83834"/>
        <dbReference type="EC" id="5.2.1.8"/>
    </reaction>
</comment>
<dbReference type="Gene3D" id="1.10.3120.10">
    <property type="entry name" value="Trigger factor, C-terminal domain"/>
    <property type="match status" value="1"/>
</dbReference>
<proteinExistence type="inferred from homology"/>
<keyword evidence="6 8" id="KW-0413">Isomerase</keyword>
<evidence type="ECO:0000256" key="5">
    <source>
        <dbReference type="ARBA" id="ARBA00023186"/>
    </source>
</evidence>
<dbReference type="Pfam" id="PF00254">
    <property type="entry name" value="FKBP_C"/>
    <property type="match status" value="1"/>
</dbReference>
<keyword evidence="5" id="KW-0143">Chaperone</keyword>
<evidence type="ECO:0000256" key="4">
    <source>
        <dbReference type="ARBA" id="ARBA00023110"/>
    </source>
</evidence>
<dbReference type="Gene3D" id="3.10.50.40">
    <property type="match status" value="1"/>
</dbReference>
<organism evidence="8">
    <name type="scientific">hydrothermal vent metagenome</name>
    <dbReference type="NCBI Taxonomy" id="652676"/>
    <lineage>
        <taxon>unclassified sequences</taxon>
        <taxon>metagenomes</taxon>
        <taxon>ecological metagenomes</taxon>
    </lineage>
</organism>
<dbReference type="GO" id="GO:0006457">
    <property type="term" value="P:protein folding"/>
    <property type="evidence" value="ECO:0007669"/>
    <property type="project" value="InterPro"/>
</dbReference>
<dbReference type="NCBIfam" id="TIGR00115">
    <property type="entry name" value="tig"/>
    <property type="match status" value="1"/>
</dbReference>
<accession>A0A1W1C5I4</accession>
<protein>
    <recommendedName>
        <fullName evidence="3">peptidylprolyl isomerase</fullName>
        <ecNumber evidence="3">5.2.1.8</ecNumber>
    </recommendedName>
</protein>
<dbReference type="PROSITE" id="PS50059">
    <property type="entry name" value="FKBP_PPIASE"/>
    <property type="match status" value="1"/>
</dbReference>
<keyword evidence="8" id="KW-0131">Cell cycle</keyword>
<dbReference type="InterPro" id="IPR008880">
    <property type="entry name" value="Trigger_fac_C"/>
</dbReference>